<dbReference type="Gene3D" id="3.30.710.10">
    <property type="entry name" value="Potassium Channel Kv1.1, Chain A"/>
    <property type="match status" value="1"/>
</dbReference>
<proteinExistence type="predicted"/>
<dbReference type="InterPro" id="IPR051481">
    <property type="entry name" value="BTB-POZ/Galectin-3-binding"/>
</dbReference>
<name>A0A2H1VRK1_SPOFR</name>
<sequence length="506" mass="57327">MEMCPLYCNRLTPYNMGLITQMVKSGCTLYSSIMCPAHGHPKHQSHYKCVASLLGVGNLIVVGESGIWKIRKGGDWASGDETSDPPQHRMGAMVIYYASIIHIKVSLESFYLLKKPHQNPFVVSSIINVIGGLTITYTSRPYFLGMEYLLITPPVLEKREGVRLLLTKYHPVPSTAWSRNPGNVLRCPQLRIGHQPYWAPSVVAHNLLHGTYNINCEMWVYILRIDITDVVINGNKLTAKVSVTNHHIPYVTKLCREQVIGGVVSFQIKVVTAITSDEHSRMTVYNNLVFVKFVKRRQNDELNYVMKLTSPELDVEDQRFTSDDGTWHLINESRRQQLAFDITVLLEVVPRVNSFACLYDDEELTDFEMRGMDGSVHVHRAVLAAASPVLRRMLGGVWRETAEGCADMTSTTRATLQHLKNYLYLRTLPDTGVEELLLLSACYMMPELEKRCVDKLVSNLTPQNTVEMIEFAAKNKMTQLMLAVLDCVQSSIVRVADMRDYLQQPE</sequence>
<dbReference type="PROSITE" id="PS50097">
    <property type="entry name" value="BTB"/>
    <property type="match status" value="1"/>
</dbReference>
<evidence type="ECO:0000259" key="1">
    <source>
        <dbReference type="PROSITE" id="PS50097"/>
    </source>
</evidence>
<accession>A0A2H1VRK1</accession>
<dbReference type="Pfam" id="PF00651">
    <property type="entry name" value="BTB"/>
    <property type="match status" value="1"/>
</dbReference>
<organism evidence="2">
    <name type="scientific">Spodoptera frugiperda</name>
    <name type="common">Fall armyworm</name>
    <dbReference type="NCBI Taxonomy" id="7108"/>
    <lineage>
        <taxon>Eukaryota</taxon>
        <taxon>Metazoa</taxon>
        <taxon>Ecdysozoa</taxon>
        <taxon>Arthropoda</taxon>
        <taxon>Hexapoda</taxon>
        <taxon>Insecta</taxon>
        <taxon>Pterygota</taxon>
        <taxon>Neoptera</taxon>
        <taxon>Endopterygota</taxon>
        <taxon>Lepidoptera</taxon>
        <taxon>Glossata</taxon>
        <taxon>Ditrysia</taxon>
        <taxon>Noctuoidea</taxon>
        <taxon>Noctuidae</taxon>
        <taxon>Amphipyrinae</taxon>
        <taxon>Spodoptera</taxon>
    </lineage>
</organism>
<feature type="domain" description="BTB" evidence="1">
    <location>
        <begin position="365"/>
        <end position="424"/>
    </location>
</feature>
<dbReference type="InterPro" id="IPR011333">
    <property type="entry name" value="SKP1/BTB/POZ_sf"/>
</dbReference>
<dbReference type="SMART" id="SM00225">
    <property type="entry name" value="BTB"/>
    <property type="match status" value="1"/>
</dbReference>
<evidence type="ECO:0000313" key="2">
    <source>
        <dbReference type="EMBL" id="SOQ43450.1"/>
    </source>
</evidence>
<dbReference type="SUPFAM" id="SSF54695">
    <property type="entry name" value="POZ domain"/>
    <property type="match status" value="1"/>
</dbReference>
<protein>
    <submittedName>
        <fullName evidence="2">SFRICE_017304</fullName>
    </submittedName>
</protein>
<dbReference type="EMBL" id="ODYU01004009">
    <property type="protein sequence ID" value="SOQ43450.1"/>
    <property type="molecule type" value="Genomic_DNA"/>
</dbReference>
<reference evidence="2" key="1">
    <citation type="submission" date="2016-07" db="EMBL/GenBank/DDBJ databases">
        <authorList>
            <person name="Bretaudeau A."/>
        </authorList>
    </citation>
    <scope>NUCLEOTIDE SEQUENCE</scope>
    <source>
        <strain evidence="2">Rice</strain>
        <tissue evidence="2">Whole body</tissue>
    </source>
</reference>
<dbReference type="InterPro" id="IPR000210">
    <property type="entry name" value="BTB/POZ_dom"/>
</dbReference>
<dbReference type="PANTHER" id="PTHR24410:SF23">
    <property type="entry name" value="BTB DOMAIN-CONTAINING PROTEIN-RELATED"/>
    <property type="match status" value="1"/>
</dbReference>
<dbReference type="AlphaFoldDB" id="A0A2H1VRK1"/>
<dbReference type="PANTHER" id="PTHR24410">
    <property type="entry name" value="HL07962P-RELATED"/>
    <property type="match status" value="1"/>
</dbReference>
<dbReference type="CDD" id="cd18186">
    <property type="entry name" value="BTB_POZ_ZBTB_KLHL-like"/>
    <property type="match status" value="1"/>
</dbReference>
<gene>
    <name evidence="2" type="ORF">SFRICE_017304</name>
</gene>